<reference evidence="2 3" key="1">
    <citation type="journal article" date="2024" name="Science">
        <title>Giant polyketide synthase enzymes in the biosynthesis of giant marine polyether toxins.</title>
        <authorList>
            <person name="Fallon T.R."/>
            <person name="Shende V.V."/>
            <person name="Wierzbicki I.H."/>
            <person name="Pendleton A.L."/>
            <person name="Watervoot N.F."/>
            <person name="Auber R.P."/>
            <person name="Gonzalez D.J."/>
            <person name="Wisecaver J.H."/>
            <person name="Moore B.S."/>
        </authorList>
    </citation>
    <scope>NUCLEOTIDE SEQUENCE [LARGE SCALE GENOMIC DNA]</scope>
    <source>
        <strain evidence="2 3">12B1</strain>
    </source>
</reference>
<protein>
    <submittedName>
        <fullName evidence="2">Uncharacterized protein</fullName>
    </submittedName>
</protein>
<accession>A0AB34K5A5</accession>
<organism evidence="2 3">
    <name type="scientific">Prymnesium parvum</name>
    <name type="common">Toxic golden alga</name>
    <dbReference type="NCBI Taxonomy" id="97485"/>
    <lineage>
        <taxon>Eukaryota</taxon>
        <taxon>Haptista</taxon>
        <taxon>Haptophyta</taxon>
        <taxon>Prymnesiophyceae</taxon>
        <taxon>Prymnesiales</taxon>
        <taxon>Prymnesiaceae</taxon>
        <taxon>Prymnesium</taxon>
    </lineage>
</organism>
<sequence length="121" mass="12840">MSSAGTVGTIAMESLVEGESEESESKKAISTTTQATAPEIVSSLQPEVISPPTMSSAGTVGTIVMERLVEDESEELESKKAMSTTSQETAPEIVSSLQLEVISEGINDSFGLLSMRRKGRW</sequence>
<dbReference type="AlphaFoldDB" id="A0AB34K5A5"/>
<name>A0AB34K5A5_PRYPA</name>
<evidence type="ECO:0000256" key="1">
    <source>
        <dbReference type="SAM" id="MobiDB-lite"/>
    </source>
</evidence>
<evidence type="ECO:0000313" key="3">
    <source>
        <dbReference type="Proteomes" id="UP001515480"/>
    </source>
</evidence>
<feature type="region of interest" description="Disordered" evidence="1">
    <location>
        <begin position="1"/>
        <end position="60"/>
    </location>
</feature>
<keyword evidence="3" id="KW-1185">Reference proteome</keyword>
<gene>
    <name evidence="2" type="ORF">AB1Y20_000219</name>
</gene>
<feature type="region of interest" description="Disordered" evidence="1">
    <location>
        <begin position="72"/>
        <end position="91"/>
    </location>
</feature>
<evidence type="ECO:0000313" key="2">
    <source>
        <dbReference type="EMBL" id="KAL1529265.1"/>
    </source>
</evidence>
<dbReference type="EMBL" id="JBGBPQ010000001">
    <property type="protein sequence ID" value="KAL1529265.1"/>
    <property type="molecule type" value="Genomic_DNA"/>
</dbReference>
<dbReference type="Proteomes" id="UP001515480">
    <property type="component" value="Unassembled WGS sequence"/>
</dbReference>
<proteinExistence type="predicted"/>
<comment type="caution">
    <text evidence="2">The sequence shown here is derived from an EMBL/GenBank/DDBJ whole genome shotgun (WGS) entry which is preliminary data.</text>
</comment>